<dbReference type="EC" id="2.5.1.78" evidence="3 7"/>
<feature type="binding site" evidence="7">
    <location>
        <position position="124"/>
    </location>
    <ligand>
        <name>(2S)-2-hydroxy-3-oxobutyl phosphate</name>
        <dbReference type="ChEBI" id="CHEBI:58830"/>
    </ligand>
</feature>
<dbReference type="GO" id="GO:0009231">
    <property type="term" value="P:riboflavin biosynthetic process"/>
    <property type="evidence" value="ECO:0007669"/>
    <property type="project" value="UniProtKB-UniRule"/>
</dbReference>
<keyword evidence="9" id="KW-1185">Reference proteome</keyword>
<evidence type="ECO:0000313" key="8">
    <source>
        <dbReference type="EMBL" id="MBB6063304.1"/>
    </source>
</evidence>
<dbReference type="PANTHER" id="PTHR21058:SF0">
    <property type="entry name" value="6,7-DIMETHYL-8-RIBITYLLUMAZINE SYNTHASE"/>
    <property type="match status" value="1"/>
</dbReference>
<dbReference type="InterPro" id="IPR034964">
    <property type="entry name" value="LS"/>
</dbReference>
<feature type="binding site" evidence="7">
    <location>
        <begin position="54"/>
        <end position="56"/>
    </location>
    <ligand>
        <name>5-amino-6-(D-ribitylamino)uracil</name>
        <dbReference type="ChEBI" id="CHEBI:15934"/>
    </ligand>
</feature>
<dbReference type="SUPFAM" id="SSF52121">
    <property type="entry name" value="Lumazine synthase"/>
    <property type="match status" value="1"/>
</dbReference>
<feature type="binding site" evidence="7">
    <location>
        <position position="110"/>
    </location>
    <ligand>
        <name>5-amino-6-(D-ribitylamino)uracil</name>
        <dbReference type="ChEBI" id="CHEBI:15934"/>
    </ligand>
</feature>
<dbReference type="PANTHER" id="PTHR21058">
    <property type="entry name" value="6,7-DIMETHYL-8-RIBITYLLUMAZINE SYNTHASE DMRL SYNTHASE LUMAZINE SYNTHASE"/>
    <property type="match status" value="1"/>
</dbReference>
<dbReference type="GO" id="GO:0005829">
    <property type="term" value="C:cytosol"/>
    <property type="evidence" value="ECO:0007669"/>
    <property type="project" value="TreeGrafter"/>
</dbReference>
<dbReference type="NCBIfam" id="TIGR00114">
    <property type="entry name" value="lumazine-synth"/>
    <property type="match status" value="1"/>
</dbReference>
<evidence type="ECO:0000256" key="4">
    <source>
        <dbReference type="ARBA" id="ARBA00022619"/>
    </source>
</evidence>
<comment type="caution">
    <text evidence="8">The sequence shown here is derived from an EMBL/GenBank/DDBJ whole genome shotgun (WGS) entry which is preliminary data.</text>
</comment>
<dbReference type="GO" id="GO:0009349">
    <property type="term" value="C:riboflavin synthase complex"/>
    <property type="evidence" value="ECO:0007669"/>
    <property type="project" value="UniProtKB-UniRule"/>
</dbReference>
<keyword evidence="4 7" id="KW-0686">Riboflavin biosynthesis</keyword>
<evidence type="ECO:0000256" key="3">
    <source>
        <dbReference type="ARBA" id="ARBA00012664"/>
    </source>
</evidence>
<dbReference type="HAMAP" id="MF_00178">
    <property type="entry name" value="Lumazine_synth"/>
    <property type="match status" value="1"/>
</dbReference>
<dbReference type="EMBL" id="JACHEX010000005">
    <property type="protein sequence ID" value="MBB6063304.1"/>
    <property type="molecule type" value="Genomic_DNA"/>
</dbReference>
<evidence type="ECO:0000256" key="1">
    <source>
        <dbReference type="ARBA" id="ARBA00004917"/>
    </source>
</evidence>
<evidence type="ECO:0000313" key="9">
    <source>
        <dbReference type="Proteomes" id="UP000555828"/>
    </source>
</evidence>
<keyword evidence="5 7" id="KW-0808">Transferase</keyword>
<evidence type="ECO:0000256" key="5">
    <source>
        <dbReference type="ARBA" id="ARBA00022679"/>
    </source>
</evidence>
<evidence type="ECO:0000256" key="7">
    <source>
        <dbReference type="HAMAP-Rule" id="MF_00178"/>
    </source>
</evidence>
<reference evidence="8 9" key="1">
    <citation type="submission" date="2020-08" db="EMBL/GenBank/DDBJ databases">
        <title>Genomic Encyclopedia of Type Strains, Phase IV (KMG-IV): sequencing the most valuable type-strain genomes for metagenomic binning, comparative biology and taxonomic classification.</title>
        <authorList>
            <person name="Goeker M."/>
        </authorList>
    </citation>
    <scope>NUCLEOTIDE SEQUENCE [LARGE SCALE GENOMIC DNA]</scope>
    <source>
        <strain evidence="8 9">DSM 13481</strain>
    </source>
</reference>
<evidence type="ECO:0000256" key="2">
    <source>
        <dbReference type="ARBA" id="ARBA00007424"/>
    </source>
</evidence>
<feature type="binding site" evidence="7">
    <location>
        <position position="22"/>
    </location>
    <ligand>
        <name>5-amino-6-(D-ribitylamino)uracil</name>
        <dbReference type="ChEBI" id="CHEBI:15934"/>
    </ligand>
</feature>
<dbReference type="InterPro" id="IPR036467">
    <property type="entry name" value="LS/RS_sf"/>
</dbReference>
<feature type="active site" description="Proton donor" evidence="7">
    <location>
        <position position="85"/>
    </location>
</feature>
<feature type="binding site" evidence="7">
    <location>
        <begin position="77"/>
        <end position="79"/>
    </location>
    <ligand>
        <name>5-amino-6-(D-ribitylamino)uracil</name>
        <dbReference type="ChEBI" id="CHEBI:15934"/>
    </ligand>
</feature>
<sequence length="156" mass="17114">MILEGQYRNCEDLKIGIIVSRFNSQITEMLLDGAIDCLKRHGVKNTEIIKVPGSMEIGFVLKKLVDLDYDALIALGAIIRGETYHFEVISNEISKAVMQLNLEGKVPISFGVVTADTLEQAINRAGAKMGNKGFEAAMVALEMANINRKINSIKST</sequence>
<dbReference type="Proteomes" id="UP000555828">
    <property type="component" value="Unassembled WGS sequence"/>
</dbReference>
<comment type="catalytic activity">
    <reaction evidence="6 7">
        <text>(2S)-2-hydroxy-3-oxobutyl phosphate + 5-amino-6-(D-ribitylamino)uracil = 6,7-dimethyl-8-(1-D-ribityl)lumazine + phosphate + 2 H2O + H(+)</text>
        <dbReference type="Rhea" id="RHEA:26152"/>
        <dbReference type="ChEBI" id="CHEBI:15377"/>
        <dbReference type="ChEBI" id="CHEBI:15378"/>
        <dbReference type="ChEBI" id="CHEBI:15934"/>
        <dbReference type="ChEBI" id="CHEBI:43474"/>
        <dbReference type="ChEBI" id="CHEBI:58201"/>
        <dbReference type="ChEBI" id="CHEBI:58830"/>
        <dbReference type="EC" id="2.5.1.78"/>
    </reaction>
</comment>
<dbReference type="GO" id="GO:0000906">
    <property type="term" value="F:6,7-dimethyl-8-ribityllumazine synthase activity"/>
    <property type="evidence" value="ECO:0007669"/>
    <property type="project" value="UniProtKB-UniRule"/>
</dbReference>
<dbReference type="AlphaFoldDB" id="A0A841GPY1"/>
<dbReference type="Gene3D" id="3.40.50.960">
    <property type="entry name" value="Lumazine/riboflavin synthase"/>
    <property type="match status" value="1"/>
</dbReference>
<dbReference type="UniPathway" id="UPA00275">
    <property type="reaction ID" value="UER00404"/>
</dbReference>
<feature type="binding site" evidence="7">
    <location>
        <begin position="82"/>
        <end position="83"/>
    </location>
    <ligand>
        <name>(2S)-2-hydroxy-3-oxobutyl phosphate</name>
        <dbReference type="ChEBI" id="CHEBI:58830"/>
    </ligand>
</feature>
<comment type="function">
    <text evidence="7">Catalyzes the formation of 6,7-dimethyl-8-ribityllumazine by condensation of 5-amino-6-(D-ribitylamino)uracil with 3,4-dihydroxy-2-butanone 4-phosphate. This is the penultimate step in the biosynthesis of riboflavin.</text>
</comment>
<evidence type="ECO:0000256" key="6">
    <source>
        <dbReference type="ARBA" id="ARBA00048785"/>
    </source>
</evidence>
<protein>
    <recommendedName>
        <fullName evidence="3 7">6,7-dimethyl-8-ribityllumazine synthase</fullName>
        <shortName evidence="7">DMRL synthase</shortName>
        <shortName evidence="7">LS</shortName>
        <shortName evidence="7">Lumazine synthase</shortName>
        <ecNumber evidence="3 7">2.5.1.78</ecNumber>
    </recommendedName>
</protein>
<comment type="pathway">
    <text evidence="1 7">Cofactor biosynthesis; riboflavin biosynthesis; riboflavin from 2-hydroxy-3-oxobutyl phosphate and 5-amino-6-(D-ribitylamino)uracil: step 1/2.</text>
</comment>
<proteinExistence type="inferred from homology"/>
<comment type="similarity">
    <text evidence="2 7">Belongs to the DMRL synthase family.</text>
</comment>
<dbReference type="CDD" id="cd09209">
    <property type="entry name" value="Lumazine_synthase-I"/>
    <property type="match status" value="1"/>
</dbReference>
<dbReference type="InterPro" id="IPR002180">
    <property type="entry name" value="LS/RS"/>
</dbReference>
<dbReference type="Pfam" id="PF00885">
    <property type="entry name" value="DMRL_synthase"/>
    <property type="match status" value="1"/>
</dbReference>
<organism evidence="8 9">
    <name type="scientific">Thermosipho japonicus</name>
    <dbReference type="NCBI Taxonomy" id="90323"/>
    <lineage>
        <taxon>Bacteria</taxon>
        <taxon>Thermotogati</taxon>
        <taxon>Thermotogota</taxon>
        <taxon>Thermotogae</taxon>
        <taxon>Thermotogales</taxon>
        <taxon>Fervidobacteriaceae</taxon>
        <taxon>Thermosipho</taxon>
    </lineage>
</organism>
<accession>A0A841GPY1</accession>
<name>A0A841GPY1_9BACT</name>
<gene>
    <name evidence="7" type="primary">ribH</name>
    <name evidence="8" type="ORF">HNP65_001768</name>
</gene>